<feature type="domain" description="Niemann-Pick C1 N-terminal" evidence="6">
    <location>
        <begin position="37"/>
        <end position="251"/>
    </location>
</feature>
<dbReference type="GO" id="GO:0005886">
    <property type="term" value="C:plasma membrane"/>
    <property type="evidence" value="ECO:0007669"/>
    <property type="project" value="TreeGrafter"/>
</dbReference>
<keyword evidence="9" id="KW-1185">Reference proteome</keyword>
<feature type="transmembrane region" description="Helical" evidence="5">
    <location>
        <begin position="330"/>
        <end position="352"/>
    </location>
</feature>
<dbReference type="AlphaFoldDB" id="A0A183H7U9"/>
<dbReference type="STRING" id="387005.A0A183H7U9"/>
<evidence type="ECO:0000256" key="5">
    <source>
        <dbReference type="SAM" id="Phobius"/>
    </source>
</evidence>
<dbReference type="GO" id="GO:0015918">
    <property type="term" value="P:sterol transport"/>
    <property type="evidence" value="ECO:0007669"/>
    <property type="project" value="TreeGrafter"/>
</dbReference>
<dbReference type="Pfam" id="PF22314">
    <property type="entry name" value="NPC1_MLD"/>
    <property type="match status" value="1"/>
</dbReference>
<evidence type="ECO:0000256" key="1">
    <source>
        <dbReference type="ARBA" id="ARBA00004141"/>
    </source>
</evidence>
<evidence type="ECO:0000313" key="8">
    <source>
        <dbReference type="EMBL" id="VDO36963.1"/>
    </source>
</evidence>
<dbReference type="WBParaSite" id="OFLC_0000356001-mRNA-1">
    <property type="protein sequence ID" value="OFLC_0000356001-mRNA-1"/>
    <property type="gene ID" value="OFLC_0000356001"/>
</dbReference>
<evidence type="ECO:0000256" key="4">
    <source>
        <dbReference type="ARBA" id="ARBA00023136"/>
    </source>
</evidence>
<dbReference type="PANTHER" id="PTHR45727">
    <property type="entry name" value="NPC INTRACELLULAR CHOLESTEROL TRANSPORTER 1"/>
    <property type="match status" value="1"/>
</dbReference>
<name>A0A183H7U9_9BILA</name>
<evidence type="ECO:0000259" key="7">
    <source>
        <dbReference type="Pfam" id="PF22314"/>
    </source>
</evidence>
<proteinExistence type="predicted"/>
<feature type="domain" description="NPC1 middle luminal" evidence="7">
    <location>
        <begin position="371"/>
        <end position="471"/>
    </location>
</feature>
<evidence type="ECO:0000256" key="2">
    <source>
        <dbReference type="ARBA" id="ARBA00022692"/>
    </source>
</evidence>
<evidence type="ECO:0000313" key="10">
    <source>
        <dbReference type="WBParaSite" id="OFLC_0000356001-mRNA-1"/>
    </source>
</evidence>
<keyword evidence="2 5" id="KW-0812">Transmembrane</keyword>
<sequence>MFLVCSWWNVDDDSNKKNSMIYISITKPVETFIKQARGNEEFCCDEKQVELLDAQMTLPRQFLSRCPSCLTNFVQLWCDFTCSPNQANFVRVIESTDDLYLVKNKTQYVTEVAYYVRDSYADGLFQSCKNVRAIGTDYALSFMCGVSVTECDLSRWFTFMGSYNEDIGVPFHITFIPTPSLSESVQQEQLSVSNVTILEINPPATRVFLCSEAAYPSGSPCSCQDCPQSCVAESPFPFIVQEECKIATFDCMLILSLFGFGGLFFAVLFFAIMHYNLKRSQDGDLNDFKPTSATFDDSDLGTIDTLGSWIESQLELICAHYGQLCVKHPLAVFAFGLLIAIFCSSGMLFVRFTTDPVELWSSWTSRARREKHFFDNEFGPFYRMEQLIIYPRDQSFWPHENQSNLFELGFYGPALRKAFLQEVAELQEAVTNLIAVADDGTRVTLTDVCYKPMAPDNQNCAIMTVLNYFQAK</sequence>
<accession>A0A183H7U9</accession>
<reference evidence="8 9" key="2">
    <citation type="submission" date="2018-11" db="EMBL/GenBank/DDBJ databases">
        <authorList>
            <consortium name="Pathogen Informatics"/>
        </authorList>
    </citation>
    <scope>NUCLEOTIDE SEQUENCE [LARGE SCALE GENOMIC DNA]</scope>
</reference>
<keyword evidence="4 5" id="KW-0472">Membrane</keyword>
<keyword evidence="3 5" id="KW-1133">Transmembrane helix</keyword>
<organism evidence="10">
    <name type="scientific">Onchocerca flexuosa</name>
    <dbReference type="NCBI Taxonomy" id="387005"/>
    <lineage>
        <taxon>Eukaryota</taxon>
        <taxon>Metazoa</taxon>
        <taxon>Ecdysozoa</taxon>
        <taxon>Nematoda</taxon>
        <taxon>Chromadorea</taxon>
        <taxon>Rhabditida</taxon>
        <taxon>Spirurina</taxon>
        <taxon>Spiruromorpha</taxon>
        <taxon>Filarioidea</taxon>
        <taxon>Onchocercidae</taxon>
        <taxon>Onchocerca</taxon>
    </lineage>
</organism>
<feature type="transmembrane region" description="Helical" evidence="5">
    <location>
        <begin position="252"/>
        <end position="272"/>
    </location>
</feature>
<dbReference type="Pfam" id="PF16414">
    <property type="entry name" value="NPC1_N"/>
    <property type="match status" value="1"/>
</dbReference>
<comment type="subcellular location">
    <subcellularLocation>
        <location evidence="1">Membrane</location>
        <topology evidence="1">Multi-pass membrane protein</topology>
    </subcellularLocation>
</comment>
<dbReference type="InterPro" id="IPR053956">
    <property type="entry name" value="NPC1_MLD"/>
</dbReference>
<evidence type="ECO:0000259" key="6">
    <source>
        <dbReference type="Pfam" id="PF16414"/>
    </source>
</evidence>
<dbReference type="EMBL" id="UZAJ01002419">
    <property type="protein sequence ID" value="VDO36963.1"/>
    <property type="molecule type" value="Genomic_DNA"/>
</dbReference>
<evidence type="ECO:0000313" key="9">
    <source>
        <dbReference type="Proteomes" id="UP000267606"/>
    </source>
</evidence>
<dbReference type="Proteomes" id="UP000267606">
    <property type="component" value="Unassembled WGS sequence"/>
</dbReference>
<protein>
    <submittedName>
        <fullName evidence="10">NPC1_N domain-containing protein</fullName>
    </submittedName>
</protein>
<dbReference type="GO" id="GO:0030299">
    <property type="term" value="P:intestinal cholesterol absorption"/>
    <property type="evidence" value="ECO:0007669"/>
    <property type="project" value="TreeGrafter"/>
</dbReference>
<evidence type="ECO:0000256" key="3">
    <source>
        <dbReference type="ARBA" id="ARBA00022989"/>
    </source>
</evidence>
<dbReference type="InterPro" id="IPR032190">
    <property type="entry name" value="NPC1_N"/>
</dbReference>
<reference evidence="10" key="1">
    <citation type="submission" date="2016-06" db="UniProtKB">
        <authorList>
            <consortium name="WormBaseParasite"/>
        </authorList>
    </citation>
    <scope>IDENTIFICATION</scope>
</reference>
<gene>
    <name evidence="8" type="ORF">OFLC_LOCUS3561</name>
</gene>
<dbReference type="GO" id="GO:0042632">
    <property type="term" value="P:cholesterol homeostasis"/>
    <property type="evidence" value="ECO:0007669"/>
    <property type="project" value="TreeGrafter"/>
</dbReference>
<dbReference type="GO" id="GO:0015485">
    <property type="term" value="F:cholesterol binding"/>
    <property type="evidence" value="ECO:0007669"/>
    <property type="project" value="TreeGrafter"/>
</dbReference>
<dbReference type="PANTHER" id="PTHR45727:SF2">
    <property type="entry name" value="NPC INTRACELLULAR CHOLESTEROL TRANSPORTER 1"/>
    <property type="match status" value="1"/>
</dbReference>